<organism evidence="1 2">
    <name type="scientific">Microbacterium psychrotolerans</name>
    <dbReference type="NCBI Taxonomy" id="3068321"/>
    <lineage>
        <taxon>Bacteria</taxon>
        <taxon>Bacillati</taxon>
        <taxon>Actinomycetota</taxon>
        <taxon>Actinomycetes</taxon>
        <taxon>Micrococcales</taxon>
        <taxon>Microbacteriaceae</taxon>
        <taxon>Microbacterium</taxon>
    </lineage>
</organism>
<comment type="caution">
    <text evidence="1">The sequence shown here is derived from an EMBL/GenBank/DDBJ whole genome shotgun (WGS) entry which is preliminary data.</text>
</comment>
<evidence type="ECO:0000313" key="1">
    <source>
        <dbReference type="EMBL" id="MDQ7876419.1"/>
    </source>
</evidence>
<evidence type="ECO:0000313" key="2">
    <source>
        <dbReference type="Proteomes" id="UP001235133"/>
    </source>
</evidence>
<keyword evidence="2" id="KW-1185">Reference proteome</keyword>
<gene>
    <name evidence="1" type="ORF">Q9R08_00375</name>
</gene>
<dbReference type="EMBL" id="JAVFWO010000001">
    <property type="protein sequence ID" value="MDQ7876419.1"/>
    <property type="molecule type" value="Genomic_DNA"/>
</dbReference>
<dbReference type="Proteomes" id="UP001235133">
    <property type="component" value="Unassembled WGS sequence"/>
</dbReference>
<protein>
    <submittedName>
        <fullName evidence="1">TasA family protein</fullName>
    </submittedName>
</protein>
<reference evidence="1 2" key="1">
    <citation type="submission" date="2023-08" db="EMBL/GenBank/DDBJ databases">
        <title>Microbacterium psychrotolerans sp. nov., a psychrotolerant bacterium isolated from soil in Heilongjiang Province, China.</title>
        <authorList>
            <person name="An P."/>
            <person name="Zhao D."/>
            <person name="Xiang H."/>
        </authorList>
    </citation>
    <scope>NUCLEOTIDE SEQUENCE [LARGE SCALE GENOMIC DNA]</scope>
    <source>
        <strain evidence="1 2">QXD-8</strain>
    </source>
</reference>
<dbReference type="Pfam" id="PF12389">
    <property type="entry name" value="Peptidase_M73"/>
    <property type="match status" value="1"/>
</dbReference>
<name>A0ABU0YXU0_9MICO</name>
<dbReference type="InterPro" id="IPR022121">
    <property type="entry name" value="Peptidase_M73_camelysin"/>
</dbReference>
<sequence>MNTTALPVPAAAPARSRKRILIPLAGLLVAGAIAVGSGADFVANSVNTNNAYSTGTLAQTNSKANTAIFNLTNLKPGDTLNGKVTITNSGSLPAGFTLSESAVNGFASKDNLTLTISTGGATVWTGTFGALTTGAPVTLGTFAAGEAREYTFSVTLAQSAGNEEQGKTATATYTWNSTQTAATTTEQ</sequence>
<dbReference type="RefSeq" id="WP_308865814.1">
    <property type="nucleotide sequence ID" value="NZ_JAVFWO010000001.1"/>
</dbReference>
<accession>A0ABU0YXU0</accession>
<proteinExistence type="predicted"/>